<dbReference type="EMBL" id="JACVVK020000378">
    <property type="protein sequence ID" value="KAK7476340.1"/>
    <property type="molecule type" value="Genomic_DNA"/>
</dbReference>
<evidence type="ECO:0000256" key="3">
    <source>
        <dbReference type="ARBA" id="ARBA00022771"/>
    </source>
</evidence>
<dbReference type="PROSITE" id="PS00028">
    <property type="entry name" value="ZINC_FINGER_C2H2_1"/>
    <property type="match status" value="2"/>
</dbReference>
<dbReference type="PANTHER" id="PTHR23057">
    <property type="entry name" value="JUXTAPOSED WITH ANOTHER ZINC FINGER PROTEIN 1"/>
    <property type="match status" value="1"/>
</dbReference>
<evidence type="ECO:0000313" key="7">
    <source>
        <dbReference type="EMBL" id="KAK7476340.1"/>
    </source>
</evidence>
<name>A0ABD0JNW0_9CAEN</name>
<evidence type="ECO:0000259" key="6">
    <source>
        <dbReference type="PROSITE" id="PS50157"/>
    </source>
</evidence>
<keyword evidence="3 5" id="KW-0863">Zinc-finger</keyword>
<dbReference type="SUPFAM" id="SSF57667">
    <property type="entry name" value="beta-beta-alpha zinc fingers"/>
    <property type="match status" value="1"/>
</dbReference>
<gene>
    <name evidence="7" type="ORF">BaRGS_00032399</name>
</gene>
<comment type="caution">
    <text evidence="7">The sequence shown here is derived from an EMBL/GenBank/DDBJ whole genome shotgun (WGS) entry which is preliminary data.</text>
</comment>
<dbReference type="PROSITE" id="PS50157">
    <property type="entry name" value="ZINC_FINGER_C2H2_2"/>
    <property type="match status" value="2"/>
</dbReference>
<protein>
    <recommendedName>
        <fullName evidence="6">C2H2-type domain-containing protein</fullName>
    </recommendedName>
</protein>
<evidence type="ECO:0000256" key="1">
    <source>
        <dbReference type="ARBA" id="ARBA00022723"/>
    </source>
</evidence>
<dbReference type="SMART" id="SM00355">
    <property type="entry name" value="ZnF_C2H2"/>
    <property type="match status" value="3"/>
</dbReference>
<dbReference type="GO" id="GO:0008270">
    <property type="term" value="F:zinc ion binding"/>
    <property type="evidence" value="ECO:0007669"/>
    <property type="project" value="UniProtKB-KW"/>
</dbReference>
<evidence type="ECO:0000256" key="4">
    <source>
        <dbReference type="ARBA" id="ARBA00022833"/>
    </source>
</evidence>
<feature type="domain" description="C2H2-type" evidence="6">
    <location>
        <begin position="7"/>
        <end position="32"/>
    </location>
</feature>
<dbReference type="PANTHER" id="PTHR23057:SF0">
    <property type="entry name" value="JUXTAPOSED WITH ANOTHER ZINC FINGER PROTEIN 1"/>
    <property type="match status" value="1"/>
</dbReference>
<accession>A0ABD0JNW0</accession>
<keyword evidence="1" id="KW-0479">Metal-binding</keyword>
<feature type="domain" description="C2H2-type" evidence="6">
    <location>
        <begin position="171"/>
        <end position="201"/>
    </location>
</feature>
<dbReference type="Gene3D" id="3.30.160.60">
    <property type="entry name" value="Classic Zinc Finger"/>
    <property type="match status" value="2"/>
</dbReference>
<keyword evidence="8" id="KW-1185">Reference proteome</keyword>
<sequence length="353" mass="39387">MAVFLVNNCTFQGCGLTFSSLSDLIQHIEDTHIVQFRGKIFVFEDLRVGVVLTPAQRDRNFQQPSSLALSYVLRYYTDAAKREQCELQKKRVRAHSRRCFPPRKHTNRWLISAYTFTFDILQPVVLLSGGRVQGVRWMKRKFKSDNEDSDDSWTTQEEFPSEMILREDRPYACPVPGCKKRYKNVNGIKYHARHGHKKESKVKKTYRCFCGKFYKSVQGLRNHTTQQHPTAELPATPVTLTHNLLSPLATMSPPTLISAKEVPSPGADNLTVTAPPGFSSRLASISSGTSIPQNKIAPQVKAITMAASKGPSRTPAALAVPIGTPVRFFSQPSSVVPVPMALKSVKLDNTTAV</sequence>
<evidence type="ECO:0000313" key="8">
    <source>
        <dbReference type="Proteomes" id="UP001519460"/>
    </source>
</evidence>
<keyword evidence="4" id="KW-0862">Zinc</keyword>
<evidence type="ECO:0000256" key="2">
    <source>
        <dbReference type="ARBA" id="ARBA00022737"/>
    </source>
</evidence>
<dbReference type="Proteomes" id="UP001519460">
    <property type="component" value="Unassembled WGS sequence"/>
</dbReference>
<dbReference type="InterPro" id="IPR051580">
    <property type="entry name" value="ZnF-Chromatin_assoc"/>
</dbReference>
<organism evidence="7 8">
    <name type="scientific">Batillaria attramentaria</name>
    <dbReference type="NCBI Taxonomy" id="370345"/>
    <lineage>
        <taxon>Eukaryota</taxon>
        <taxon>Metazoa</taxon>
        <taxon>Spiralia</taxon>
        <taxon>Lophotrochozoa</taxon>
        <taxon>Mollusca</taxon>
        <taxon>Gastropoda</taxon>
        <taxon>Caenogastropoda</taxon>
        <taxon>Sorbeoconcha</taxon>
        <taxon>Cerithioidea</taxon>
        <taxon>Batillariidae</taxon>
        <taxon>Batillaria</taxon>
    </lineage>
</organism>
<proteinExistence type="predicted"/>
<dbReference type="AlphaFoldDB" id="A0ABD0JNW0"/>
<keyword evidence="2" id="KW-0677">Repeat</keyword>
<evidence type="ECO:0000256" key="5">
    <source>
        <dbReference type="PROSITE-ProRule" id="PRU00042"/>
    </source>
</evidence>
<dbReference type="InterPro" id="IPR013087">
    <property type="entry name" value="Znf_C2H2_type"/>
</dbReference>
<dbReference type="InterPro" id="IPR036236">
    <property type="entry name" value="Znf_C2H2_sf"/>
</dbReference>
<reference evidence="7 8" key="1">
    <citation type="journal article" date="2023" name="Sci. Data">
        <title>Genome assembly of the Korean intertidal mud-creeper Batillaria attramentaria.</title>
        <authorList>
            <person name="Patra A.K."/>
            <person name="Ho P.T."/>
            <person name="Jun S."/>
            <person name="Lee S.J."/>
            <person name="Kim Y."/>
            <person name="Won Y.J."/>
        </authorList>
    </citation>
    <scope>NUCLEOTIDE SEQUENCE [LARGE SCALE GENOMIC DNA]</scope>
    <source>
        <strain evidence="7">Wonlab-2016</strain>
    </source>
</reference>